<dbReference type="SUPFAM" id="SSF48264">
    <property type="entry name" value="Cytochrome P450"/>
    <property type="match status" value="1"/>
</dbReference>
<dbReference type="GO" id="GO:0005506">
    <property type="term" value="F:iron ion binding"/>
    <property type="evidence" value="ECO:0007669"/>
    <property type="project" value="InterPro"/>
</dbReference>
<dbReference type="Proteomes" id="UP000324241">
    <property type="component" value="Unassembled WGS sequence"/>
</dbReference>
<dbReference type="PRINTS" id="PR00463">
    <property type="entry name" value="EP450I"/>
</dbReference>
<comment type="cofactor">
    <cofactor evidence="1 8">
        <name>heme</name>
        <dbReference type="ChEBI" id="CHEBI:30413"/>
    </cofactor>
</comment>
<evidence type="ECO:0000256" key="7">
    <source>
        <dbReference type="ARBA" id="ARBA00023033"/>
    </source>
</evidence>
<gene>
    <name evidence="10" type="ORF">ATNIH1004_001663</name>
</gene>
<keyword evidence="9" id="KW-0812">Transmembrane</keyword>
<dbReference type="InterPro" id="IPR002401">
    <property type="entry name" value="Cyt_P450_E_grp-I"/>
</dbReference>
<dbReference type="Pfam" id="PF00067">
    <property type="entry name" value="p450"/>
    <property type="match status" value="1"/>
</dbReference>
<evidence type="ECO:0000256" key="6">
    <source>
        <dbReference type="ARBA" id="ARBA00023004"/>
    </source>
</evidence>
<dbReference type="AlphaFoldDB" id="A0A5M9N0Z2"/>
<evidence type="ECO:0000256" key="1">
    <source>
        <dbReference type="ARBA" id="ARBA00001971"/>
    </source>
</evidence>
<evidence type="ECO:0000256" key="2">
    <source>
        <dbReference type="ARBA" id="ARBA00010617"/>
    </source>
</evidence>
<dbReference type="GO" id="GO:0016705">
    <property type="term" value="F:oxidoreductase activity, acting on paired donors, with incorporation or reduction of molecular oxygen"/>
    <property type="evidence" value="ECO:0007669"/>
    <property type="project" value="InterPro"/>
</dbReference>
<sequence length="470" mass="52967">MTLKIVLESIAAITETTKTTVLQVILLSAIVWFIANSIRTWYRLRYFKGPWLASFSSVWMAYAQLSGRMYEKYPEVSRKYGPYARIGPNTLLTNNLQLLRSMSAARSPYGRSNYYAGLQMDSRGESILSMTNTADHDALRAKMATAFAGKENDSLESDIDSQIMELVTLLRCKYLSTDTYTKLADLGDIIIYFAMDAVSKIAYGESFGYLRRDEDVHKYLTTFRQAAKLITIATDVPALRSYHRFMMRYFSPTVKDKTGLGRMMAVGNKIVSQRYHSGEDKRDMLGGMKRHGLTKLQAEIETITTLMAGAETTSTAVRTGLLYLITSPVILQNLRLELRRNGHLDSPDDQCISKADADKLPYLQACIKEILRMNPPFAGMLEKAVPDGGDYINGHYVPGGTGIAHSTFSLQRDTEIFGHDPEIFRPERWIQASPEQLRTMNDAVDMVFGYGRWGCIGRPIAYIELTITEI</sequence>
<dbReference type="RefSeq" id="XP_033432119.1">
    <property type="nucleotide sequence ID" value="XM_033566362.1"/>
</dbReference>
<dbReference type="InterPro" id="IPR036396">
    <property type="entry name" value="Cyt_P450_sf"/>
</dbReference>
<evidence type="ECO:0000313" key="11">
    <source>
        <dbReference type="Proteomes" id="UP000324241"/>
    </source>
</evidence>
<protein>
    <submittedName>
        <fullName evidence="10">Uncharacterized protein</fullName>
    </submittedName>
</protein>
<evidence type="ECO:0000256" key="4">
    <source>
        <dbReference type="ARBA" id="ARBA00022723"/>
    </source>
</evidence>
<keyword evidence="7" id="KW-0503">Monooxygenase</keyword>
<reference evidence="10 11" key="1">
    <citation type="submission" date="2019-08" db="EMBL/GenBank/DDBJ databases">
        <title>The genome sequence of a newly discovered highly antifungal drug resistant Aspergillus species, Aspergillus tanneri NIH 1004.</title>
        <authorList>
            <person name="Mounaud S."/>
            <person name="Singh I."/>
            <person name="Joardar V."/>
            <person name="Pakala S."/>
            <person name="Pakala S."/>
            <person name="Venepally P."/>
            <person name="Chung J.K."/>
            <person name="Losada L."/>
            <person name="Nierman W.C."/>
        </authorList>
    </citation>
    <scope>NUCLEOTIDE SEQUENCE [LARGE SCALE GENOMIC DNA]</scope>
    <source>
        <strain evidence="10 11">NIH1004</strain>
    </source>
</reference>
<evidence type="ECO:0000256" key="3">
    <source>
        <dbReference type="ARBA" id="ARBA00022617"/>
    </source>
</evidence>
<evidence type="ECO:0000256" key="8">
    <source>
        <dbReference type="PIRSR" id="PIRSR602401-1"/>
    </source>
</evidence>
<dbReference type="PANTHER" id="PTHR24305:SF77">
    <property type="entry name" value="CYTOCHROME P450 MONOOXYGENASE"/>
    <property type="match status" value="1"/>
</dbReference>
<feature type="binding site" description="axial binding residue" evidence="8">
    <location>
        <position position="455"/>
    </location>
    <ligand>
        <name>heme</name>
        <dbReference type="ChEBI" id="CHEBI:30413"/>
    </ligand>
    <ligandPart>
        <name>Fe</name>
        <dbReference type="ChEBI" id="CHEBI:18248"/>
    </ligandPart>
</feature>
<dbReference type="Gene3D" id="1.10.630.10">
    <property type="entry name" value="Cytochrome P450"/>
    <property type="match status" value="1"/>
</dbReference>
<feature type="transmembrane region" description="Helical" evidence="9">
    <location>
        <begin position="20"/>
        <end position="38"/>
    </location>
</feature>
<keyword evidence="5" id="KW-0560">Oxidoreductase</keyword>
<proteinExistence type="inferred from homology"/>
<keyword evidence="9" id="KW-1133">Transmembrane helix</keyword>
<dbReference type="InterPro" id="IPR001128">
    <property type="entry name" value="Cyt_P450"/>
</dbReference>
<keyword evidence="3 8" id="KW-0349">Heme</keyword>
<dbReference type="OrthoDB" id="3934656at2759"/>
<name>A0A5M9N0Z2_9EURO</name>
<accession>A0A5M9N0Z2</accession>
<dbReference type="EMBL" id="QUQM01000002">
    <property type="protein sequence ID" value="KAA8652758.1"/>
    <property type="molecule type" value="Genomic_DNA"/>
</dbReference>
<evidence type="ECO:0000256" key="5">
    <source>
        <dbReference type="ARBA" id="ARBA00023002"/>
    </source>
</evidence>
<dbReference type="PRINTS" id="PR00385">
    <property type="entry name" value="P450"/>
</dbReference>
<dbReference type="GO" id="GO:0020037">
    <property type="term" value="F:heme binding"/>
    <property type="evidence" value="ECO:0007669"/>
    <property type="project" value="InterPro"/>
</dbReference>
<evidence type="ECO:0000256" key="9">
    <source>
        <dbReference type="SAM" id="Phobius"/>
    </source>
</evidence>
<comment type="similarity">
    <text evidence="2">Belongs to the cytochrome P450 family.</text>
</comment>
<dbReference type="GeneID" id="54324365"/>
<dbReference type="GO" id="GO:0004497">
    <property type="term" value="F:monooxygenase activity"/>
    <property type="evidence" value="ECO:0007669"/>
    <property type="project" value="UniProtKB-KW"/>
</dbReference>
<keyword evidence="6 8" id="KW-0408">Iron</keyword>
<evidence type="ECO:0000313" key="10">
    <source>
        <dbReference type="EMBL" id="KAA8652758.1"/>
    </source>
</evidence>
<keyword evidence="4 8" id="KW-0479">Metal-binding</keyword>
<organism evidence="10 11">
    <name type="scientific">Aspergillus tanneri</name>
    <dbReference type="NCBI Taxonomy" id="1220188"/>
    <lineage>
        <taxon>Eukaryota</taxon>
        <taxon>Fungi</taxon>
        <taxon>Dikarya</taxon>
        <taxon>Ascomycota</taxon>
        <taxon>Pezizomycotina</taxon>
        <taxon>Eurotiomycetes</taxon>
        <taxon>Eurotiomycetidae</taxon>
        <taxon>Eurotiales</taxon>
        <taxon>Aspergillaceae</taxon>
        <taxon>Aspergillus</taxon>
        <taxon>Aspergillus subgen. Circumdati</taxon>
    </lineage>
</organism>
<dbReference type="InterPro" id="IPR050121">
    <property type="entry name" value="Cytochrome_P450_monoxygenase"/>
</dbReference>
<comment type="caution">
    <text evidence="10">The sequence shown here is derived from an EMBL/GenBank/DDBJ whole genome shotgun (WGS) entry which is preliminary data.</text>
</comment>
<dbReference type="VEuPathDB" id="FungiDB:EYZ11_011329"/>
<dbReference type="PANTHER" id="PTHR24305">
    <property type="entry name" value="CYTOCHROME P450"/>
    <property type="match status" value="1"/>
</dbReference>
<keyword evidence="9" id="KW-0472">Membrane</keyword>